<proteinExistence type="predicted"/>
<evidence type="ECO:0000313" key="5">
    <source>
        <dbReference type="Proteomes" id="UP001206206"/>
    </source>
</evidence>
<evidence type="ECO:0000256" key="2">
    <source>
        <dbReference type="SAM" id="Phobius"/>
    </source>
</evidence>
<protein>
    <submittedName>
        <fullName evidence="4">Serine/threonine-protein phosphatase</fullName>
    </submittedName>
</protein>
<sequence length="349" mass="37373">MAVPFLLILAITLIDLPFPGSLHLGDLLIVVPVITAWYASPRLTGLVSVAAVAALVAIYVVRQSASPPQMAALIVASAFSTIARYLSKRHQREMIQVRTVSEAAQLAVLPPLPDRLGPLRLASLYLAAEDEAHIGGDLYAAVRTTTGTRLIIGDVRGKGLTAVGDAALIIGVFRDAARRQGTLPELATYLDRSVRSNTPGAIEPEQPGESFVTATILEIPDCEPVVRSVTCGHPSPLLLRANDIVPMEASHPAPPLGLAQLTKVTYHVDTFSMRADEALLLYTDGVIEARNGLGAFYPLAARLATRPHNHPAELLDRIRDDLLTYVGGRLGDDAAMIVVERQEVRKGGM</sequence>
<feature type="domain" description="PPM-type phosphatase" evidence="3">
    <location>
        <begin position="119"/>
        <end position="341"/>
    </location>
</feature>
<feature type="transmembrane region" description="Helical" evidence="2">
    <location>
        <begin position="6"/>
        <end position="31"/>
    </location>
</feature>
<dbReference type="RefSeq" id="WP_255927211.1">
    <property type="nucleotide sequence ID" value="NZ_JANFNH010000009.1"/>
</dbReference>
<keyword evidence="2" id="KW-0812">Transmembrane</keyword>
<name>A0ABT1PBL1_9ACTN</name>
<dbReference type="InterPro" id="IPR001932">
    <property type="entry name" value="PPM-type_phosphatase-like_dom"/>
</dbReference>
<reference evidence="4 5" key="1">
    <citation type="submission" date="2022-06" db="EMBL/GenBank/DDBJ databases">
        <title>Draft genome sequence of type strain Streptomyces rubrisoli DSM 42083.</title>
        <authorList>
            <person name="Duangmal K."/>
            <person name="Klaysubun C."/>
        </authorList>
    </citation>
    <scope>NUCLEOTIDE SEQUENCE [LARGE SCALE GENOMIC DNA]</scope>
    <source>
        <strain evidence="4 5">DSM 42083</strain>
    </source>
</reference>
<keyword evidence="2" id="KW-1133">Transmembrane helix</keyword>
<keyword evidence="1" id="KW-0378">Hydrolase</keyword>
<keyword evidence="5" id="KW-1185">Reference proteome</keyword>
<organism evidence="4 5">
    <name type="scientific">Streptantibioticus rubrisoli</name>
    <dbReference type="NCBI Taxonomy" id="1387313"/>
    <lineage>
        <taxon>Bacteria</taxon>
        <taxon>Bacillati</taxon>
        <taxon>Actinomycetota</taxon>
        <taxon>Actinomycetes</taxon>
        <taxon>Kitasatosporales</taxon>
        <taxon>Streptomycetaceae</taxon>
        <taxon>Streptantibioticus</taxon>
    </lineage>
</organism>
<evidence type="ECO:0000256" key="1">
    <source>
        <dbReference type="ARBA" id="ARBA00022801"/>
    </source>
</evidence>
<dbReference type="Pfam" id="PF07228">
    <property type="entry name" value="SpoIIE"/>
    <property type="match status" value="1"/>
</dbReference>
<accession>A0ABT1PBL1</accession>
<comment type="caution">
    <text evidence="4">The sequence shown here is derived from an EMBL/GenBank/DDBJ whole genome shotgun (WGS) entry which is preliminary data.</text>
</comment>
<dbReference type="PANTHER" id="PTHR43156">
    <property type="entry name" value="STAGE II SPORULATION PROTEIN E-RELATED"/>
    <property type="match status" value="1"/>
</dbReference>
<evidence type="ECO:0000259" key="3">
    <source>
        <dbReference type="SMART" id="SM00331"/>
    </source>
</evidence>
<dbReference type="EMBL" id="JANFNH010000009">
    <property type="protein sequence ID" value="MCQ4042745.1"/>
    <property type="molecule type" value="Genomic_DNA"/>
</dbReference>
<gene>
    <name evidence="4" type="ORF">NON19_12075</name>
</gene>
<dbReference type="InterPro" id="IPR036457">
    <property type="entry name" value="PPM-type-like_dom_sf"/>
</dbReference>
<dbReference type="Gene3D" id="3.60.40.10">
    <property type="entry name" value="PPM-type phosphatase domain"/>
    <property type="match status" value="1"/>
</dbReference>
<dbReference type="PANTHER" id="PTHR43156:SF2">
    <property type="entry name" value="STAGE II SPORULATION PROTEIN E"/>
    <property type="match status" value="1"/>
</dbReference>
<dbReference type="SMART" id="SM00331">
    <property type="entry name" value="PP2C_SIG"/>
    <property type="match status" value="1"/>
</dbReference>
<keyword evidence="2" id="KW-0472">Membrane</keyword>
<evidence type="ECO:0000313" key="4">
    <source>
        <dbReference type="EMBL" id="MCQ4042745.1"/>
    </source>
</evidence>
<dbReference type="Proteomes" id="UP001206206">
    <property type="component" value="Unassembled WGS sequence"/>
</dbReference>
<dbReference type="InterPro" id="IPR052016">
    <property type="entry name" value="Bact_Sigma-Reg"/>
</dbReference>
<feature type="transmembrane region" description="Helical" evidence="2">
    <location>
        <begin position="43"/>
        <end position="61"/>
    </location>
</feature>